<dbReference type="SUPFAM" id="SSF46785">
    <property type="entry name" value="Winged helix' DNA-binding domain"/>
    <property type="match status" value="1"/>
</dbReference>
<evidence type="ECO:0000259" key="4">
    <source>
        <dbReference type="PROSITE" id="PS51000"/>
    </source>
</evidence>
<keyword evidence="3" id="KW-0804">Transcription</keyword>
<dbReference type="GO" id="GO:0003677">
    <property type="term" value="F:DNA binding"/>
    <property type="evidence" value="ECO:0007669"/>
    <property type="project" value="UniProtKB-KW"/>
</dbReference>
<evidence type="ECO:0000256" key="1">
    <source>
        <dbReference type="ARBA" id="ARBA00023015"/>
    </source>
</evidence>
<dbReference type="Pfam" id="PF00455">
    <property type="entry name" value="DeoRC"/>
    <property type="match status" value="1"/>
</dbReference>
<dbReference type="PANTHER" id="PTHR30363:SF58">
    <property type="entry name" value="REGULATORY PROTEIN, DEOR FAMILY"/>
    <property type="match status" value="1"/>
</dbReference>
<dbReference type="AlphaFoldDB" id="A0A1V9DQS1"/>
<proteinExistence type="predicted"/>
<dbReference type="PANTHER" id="PTHR30363">
    <property type="entry name" value="HTH-TYPE TRANSCRIPTIONAL REGULATOR SRLR-RELATED"/>
    <property type="match status" value="1"/>
</dbReference>
<evidence type="ECO:0000313" key="6">
    <source>
        <dbReference type="Proteomes" id="UP000192769"/>
    </source>
</evidence>
<dbReference type="Pfam" id="PF08220">
    <property type="entry name" value="HTH_DeoR"/>
    <property type="match status" value="1"/>
</dbReference>
<dbReference type="SMART" id="SM00420">
    <property type="entry name" value="HTH_DEOR"/>
    <property type="match status" value="1"/>
</dbReference>
<dbReference type="EMBL" id="MWUE01000003">
    <property type="protein sequence ID" value="OQP36170.1"/>
    <property type="molecule type" value="Genomic_DNA"/>
</dbReference>
<comment type="caution">
    <text evidence="5">The sequence shown here is derived from an EMBL/GenBank/DDBJ whole genome shotgun (WGS) entry which is preliminary data.</text>
</comment>
<feature type="domain" description="HTH deoR-type" evidence="4">
    <location>
        <begin position="3"/>
        <end position="58"/>
    </location>
</feature>
<sequence>MIPAERHQHILDALADESCLSLAALADRLRVSVMTIRRDVAELSASGALIAVRGGVKSLASVARSREGVAESRSLLRAALSYLKESRVIFLDSGALCRQLAQQIPWTAEMTAVTNDFLIAGDILRDTPAQLFFTGGELSRSDHSCYKSLALESLSSLSFELLYLSPMSWSERGVWHHDEHRQRWYRALAAASRRTVVLADSRRYDQSGLFNLYSLSIADVVITNFTAAERLLQGRVDPLKLHPLRD</sequence>
<dbReference type="PRINTS" id="PR00037">
    <property type="entry name" value="HTHLACR"/>
</dbReference>
<dbReference type="SUPFAM" id="SSF100950">
    <property type="entry name" value="NagB/RpiA/CoA transferase-like"/>
    <property type="match status" value="1"/>
</dbReference>
<dbReference type="RefSeq" id="WP_081134953.1">
    <property type="nucleotide sequence ID" value="NZ_MWUE01000003.1"/>
</dbReference>
<dbReference type="InterPro" id="IPR018356">
    <property type="entry name" value="Tscrpt_reg_HTH_DeoR_CS"/>
</dbReference>
<protein>
    <recommendedName>
        <fullName evidence="4">HTH deoR-type domain-containing protein</fullName>
    </recommendedName>
</protein>
<dbReference type="Gene3D" id="1.10.10.10">
    <property type="entry name" value="Winged helix-like DNA-binding domain superfamily/Winged helix DNA-binding domain"/>
    <property type="match status" value="1"/>
</dbReference>
<keyword evidence="1" id="KW-0805">Transcription regulation</keyword>
<gene>
    <name evidence="5" type="ORF">B2J69_00950</name>
</gene>
<keyword evidence="6" id="KW-1185">Reference proteome</keyword>
<accession>A0A1V9DQS1</accession>
<dbReference type="InterPro" id="IPR036388">
    <property type="entry name" value="WH-like_DNA-bd_sf"/>
</dbReference>
<dbReference type="GO" id="GO:0003700">
    <property type="term" value="F:DNA-binding transcription factor activity"/>
    <property type="evidence" value="ECO:0007669"/>
    <property type="project" value="InterPro"/>
</dbReference>
<evidence type="ECO:0000313" key="5">
    <source>
        <dbReference type="EMBL" id="OQP36170.1"/>
    </source>
</evidence>
<evidence type="ECO:0000256" key="3">
    <source>
        <dbReference type="ARBA" id="ARBA00023163"/>
    </source>
</evidence>
<dbReference type="OrthoDB" id="9814815at2"/>
<dbReference type="PROSITE" id="PS51000">
    <property type="entry name" value="HTH_DEOR_2"/>
    <property type="match status" value="1"/>
</dbReference>
<name>A0A1V9DQS1_9GAMM</name>
<dbReference type="InterPro" id="IPR001034">
    <property type="entry name" value="DeoR_HTH"/>
</dbReference>
<evidence type="ECO:0000256" key="2">
    <source>
        <dbReference type="ARBA" id="ARBA00023125"/>
    </source>
</evidence>
<dbReference type="InterPro" id="IPR014036">
    <property type="entry name" value="DeoR-like_C"/>
</dbReference>
<dbReference type="SMART" id="SM01134">
    <property type="entry name" value="DeoRC"/>
    <property type="match status" value="1"/>
</dbReference>
<dbReference type="Proteomes" id="UP000192769">
    <property type="component" value="Unassembled WGS sequence"/>
</dbReference>
<dbReference type="InterPro" id="IPR037171">
    <property type="entry name" value="NagB/RpiA_transferase-like"/>
</dbReference>
<dbReference type="InterPro" id="IPR050313">
    <property type="entry name" value="Carb_Metab_HTH_regulators"/>
</dbReference>
<reference evidence="5 6" key="1">
    <citation type="submission" date="2017-02" db="EMBL/GenBank/DDBJ databases">
        <title>Whole genome shotgun sequence of Pantoea agglomerans strain AS1 isolated from a cycad, Zamia floridana in Central Florida, USA.</title>
        <authorList>
            <person name="Lata P."/>
            <person name="Govindarajan S."/>
            <person name="Qi F."/>
            <person name="Li J.-L."/>
            <person name="Maurya S.K."/>
            <person name="Sahoo M.K."/>
        </authorList>
    </citation>
    <scope>NUCLEOTIDE SEQUENCE [LARGE SCALE GENOMIC DNA]</scope>
    <source>
        <strain evidence="5 6">AS1</strain>
    </source>
</reference>
<dbReference type="InterPro" id="IPR036390">
    <property type="entry name" value="WH_DNA-bd_sf"/>
</dbReference>
<organism evidence="5 6">
    <name type="scientific">Pantoea latae</name>
    <dbReference type="NCBI Taxonomy" id="1964541"/>
    <lineage>
        <taxon>Bacteria</taxon>
        <taxon>Pseudomonadati</taxon>
        <taxon>Pseudomonadota</taxon>
        <taxon>Gammaproteobacteria</taxon>
        <taxon>Enterobacterales</taxon>
        <taxon>Erwiniaceae</taxon>
        <taxon>Pantoea</taxon>
    </lineage>
</organism>
<keyword evidence="2" id="KW-0238">DNA-binding</keyword>
<dbReference type="PROSITE" id="PS00894">
    <property type="entry name" value="HTH_DEOR_1"/>
    <property type="match status" value="1"/>
</dbReference>